<name>A0A6I6MN96_9CAUL</name>
<keyword evidence="4" id="KW-1185">Reference proteome</keyword>
<dbReference type="InterPro" id="IPR051332">
    <property type="entry name" value="Fosfomycin_Res_Enzymes"/>
</dbReference>
<dbReference type="EMBL" id="CP047045">
    <property type="protein sequence ID" value="QGZ96820.1"/>
    <property type="molecule type" value="Genomic_DNA"/>
</dbReference>
<dbReference type="AlphaFoldDB" id="A0A6I6MN96"/>
<evidence type="ECO:0000259" key="2">
    <source>
        <dbReference type="PROSITE" id="PS51819"/>
    </source>
</evidence>
<protein>
    <submittedName>
        <fullName evidence="3">Putative enzyme related to lactoylglutathione lyase</fullName>
    </submittedName>
</protein>
<dbReference type="InterPro" id="IPR037523">
    <property type="entry name" value="VOC_core"/>
</dbReference>
<dbReference type="PANTHER" id="PTHR36113">
    <property type="entry name" value="LYASE, PUTATIVE-RELATED-RELATED"/>
    <property type="match status" value="1"/>
</dbReference>
<dbReference type="Gene3D" id="3.10.180.10">
    <property type="entry name" value="2,3-Dihydroxybiphenyl 1,2-Dioxygenase, domain 1"/>
    <property type="match status" value="1"/>
</dbReference>
<evidence type="ECO:0000313" key="4">
    <source>
        <dbReference type="Proteomes" id="UP000431269"/>
    </source>
</evidence>
<dbReference type="KEGG" id="tsv:DSM104635_03682"/>
<dbReference type="GO" id="GO:0016829">
    <property type="term" value="F:lyase activity"/>
    <property type="evidence" value="ECO:0007669"/>
    <property type="project" value="UniProtKB-KW"/>
</dbReference>
<dbReference type="SUPFAM" id="SSF54593">
    <property type="entry name" value="Glyoxalase/Bleomycin resistance protein/Dihydroxybiphenyl dioxygenase"/>
    <property type="match status" value="1"/>
</dbReference>
<dbReference type="Proteomes" id="UP000431269">
    <property type="component" value="Chromosome"/>
</dbReference>
<evidence type="ECO:0000256" key="1">
    <source>
        <dbReference type="ARBA" id="ARBA00022723"/>
    </source>
</evidence>
<organism evidence="3 4">
    <name type="scientific">Terricaulis silvestris</name>
    <dbReference type="NCBI Taxonomy" id="2686094"/>
    <lineage>
        <taxon>Bacteria</taxon>
        <taxon>Pseudomonadati</taxon>
        <taxon>Pseudomonadota</taxon>
        <taxon>Alphaproteobacteria</taxon>
        <taxon>Caulobacterales</taxon>
        <taxon>Caulobacteraceae</taxon>
        <taxon>Terricaulis</taxon>
    </lineage>
</organism>
<dbReference type="GO" id="GO:0046872">
    <property type="term" value="F:metal ion binding"/>
    <property type="evidence" value="ECO:0007669"/>
    <property type="project" value="UniProtKB-KW"/>
</dbReference>
<keyword evidence="1" id="KW-0479">Metal-binding</keyword>
<keyword evidence="3" id="KW-0456">Lyase</keyword>
<accession>A0A6I6MN96</accession>
<sequence>MSEAVELPMISPNGIAHIQLTVRDVDASRPFYHRLLVETFGMSIQYDVPTQIFYCIGARTGVLIRPAAPEHRDTPFDQWRVGLHHFCFRLRSREDVDALHTSMREFGATIIRAPQEDAWAPGYYSILMEDPDGIRIEGVFIPGSGNLDRIKDAPLTPTLV</sequence>
<dbReference type="Pfam" id="PF00903">
    <property type="entry name" value="Glyoxalase"/>
    <property type="match status" value="1"/>
</dbReference>
<gene>
    <name evidence="3" type="ORF">DSM104635_03682</name>
</gene>
<proteinExistence type="predicted"/>
<feature type="domain" description="VOC" evidence="2">
    <location>
        <begin position="14"/>
        <end position="141"/>
    </location>
</feature>
<dbReference type="PROSITE" id="PS51819">
    <property type="entry name" value="VOC"/>
    <property type="match status" value="1"/>
</dbReference>
<dbReference type="InterPro" id="IPR029068">
    <property type="entry name" value="Glyas_Bleomycin-R_OHBP_Dase"/>
</dbReference>
<dbReference type="PANTHER" id="PTHR36113:SF6">
    <property type="entry name" value="FOSFOMYCIN RESISTANCE PROTEIN FOSX"/>
    <property type="match status" value="1"/>
</dbReference>
<dbReference type="InterPro" id="IPR004360">
    <property type="entry name" value="Glyas_Fos-R_dOase_dom"/>
</dbReference>
<evidence type="ECO:0000313" key="3">
    <source>
        <dbReference type="EMBL" id="QGZ96820.1"/>
    </source>
</evidence>
<reference evidence="4" key="1">
    <citation type="submission" date="2019-12" db="EMBL/GenBank/DDBJ databases">
        <title>Complete genome of Terracaulis silvestris 0127_4.</title>
        <authorList>
            <person name="Vieira S."/>
            <person name="Riedel T."/>
            <person name="Sproer C."/>
            <person name="Pascual J."/>
            <person name="Boedeker C."/>
            <person name="Overmann J."/>
        </authorList>
    </citation>
    <scope>NUCLEOTIDE SEQUENCE [LARGE SCALE GENOMIC DNA]</scope>
    <source>
        <strain evidence="4">0127_4</strain>
    </source>
</reference>